<dbReference type="GO" id="GO:0010181">
    <property type="term" value="F:FMN binding"/>
    <property type="evidence" value="ECO:0007669"/>
    <property type="project" value="InterPro"/>
</dbReference>
<dbReference type="OrthoDB" id="9792858at2"/>
<dbReference type="Proteomes" id="UP000183982">
    <property type="component" value="Unassembled WGS sequence"/>
</dbReference>
<keyword evidence="5" id="KW-1185">Reference proteome</keyword>
<gene>
    <name evidence="4" type="ORF">SAMN05444000_1393</name>
</gene>
<dbReference type="Gene3D" id="2.30.110.10">
    <property type="entry name" value="Electron Transport, Fmn-binding Protein, Chain A"/>
    <property type="match status" value="1"/>
</dbReference>
<name>A0A1M6TFG1_9RHOB</name>
<dbReference type="SUPFAM" id="SSF50475">
    <property type="entry name" value="FMN-binding split barrel"/>
    <property type="match status" value="1"/>
</dbReference>
<organism evidence="4 5">
    <name type="scientific">Shimia gijangensis</name>
    <dbReference type="NCBI Taxonomy" id="1470563"/>
    <lineage>
        <taxon>Bacteria</taxon>
        <taxon>Pseudomonadati</taxon>
        <taxon>Pseudomonadota</taxon>
        <taxon>Alphaproteobacteria</taxon>
        <taxon>Rhodobacterales</taxon>
        <taxon>Roseobacteraceae</taxon>
    </lineage>
</organism>
<sequence>MVRKFVPDDSNTRDFRDALGCFATGVTVITAPSNQGGIGMTANSFSSISLTPPLVLWSPSKRSLRYDWFRDAAHFAIHVLRSDQKHVALEFARRGDAFDVVPMTLNARGVPLMDDCLARFECATSALHDGGDHAIIVGHVDRVLLNDGSPLVFAQSGYGAFSPNS</sequence>
<dbReference type="AlphaFoldDB" id="A0A1M6TFG1"/>
<proteinExistence type="inferred from homology"/>
<dbReference type="EMBL" id="FQZQ01000039">
    <property type="protein sequence ID" value="SHK55619.1"/>
    <property type="molecule type" value="Genomic_DNA"/>
</dbReference>
<dbReference type="STRING" id="1470563.SAMN05444000_1393"/>
<dbReference type="PANTHER" id="PTHR30466">
    <property type="entry name" value="FLAVIN REDUCTASE"/>
    <property type="match status" value="1"/>
</dbReference>
<accession>A0A1M6TFG1</accession>
<feature type="domain" description="Flavin reductase like" evidence="3">
    <location>
        <begin position="19"/>
        <end position="160"/>
    </location>
</feature>
<protein>
    <submittedName>
        <fullName evidence="4">NADH-FMN oxidoreductase RutF, flavin reductase (DIM6/NTAB) family</fullName>
    </submittedName>
</protein>
<comment type="similarity">
    <text evidence="1">Belongs to the non-flavoprotein flavin reductase family.</text>
</comment>
<dbReference type="InterPro" id="IPR002563">
    <property type="entry name" value="Flavin_Rdtase-like_dom"/>
</dbReference>
<dbReference type="InterPro" id="IPR050268">
    <property type="entry name" value="NADH-dep_flavin_reductase"/>
</dbReference>
<dbReference type="PANTHER" id="PTHR30466:SF11">
    <property type="entry name" value="FLAVIN-DEPENDENT MONOOXYGENASE, REDUCTASE SUBUNIT HSAB"/>
    <property type="match status" value="1"/>
</dbReference>
<dbReference type="Pfam" id="PF01613">
    <property type="entry name" value="Flavin_Reduct"/>
    <property type="match status" value="1"/>
</dbReference>
<dbReference type="SMART" id="SM00903">
    <property type="entry name" value="Flavin_Reduct"/>
    <property type="match status" value="1"/>
</dbReference>
<dbReference type="RefSeq" id="WP_073257007.1">
    <property type="nucleotide sequence ID" value="NZ_FQZQ01000039.1"/>
</dbReference>
<evidence type="ECO:0000313" key="5">
    <source>
        <dbReference type="Proteomes" id="UP000183982"/>
    </source>
</evidence>
<evidence type="ECO:0000256" key="2">
    <source>
        <dbReference type="ARBA" id="ARBA00023002"/>
    </source>
</evidence>
<dbReference type="InterPro" id="IPR012349">
    <property type="entry name" value="Split_barrel_FMN-bd"/>
</dbReference>
<reference evidence="5" key="1">
    <citation type="submission" date="2016-11" db="EMBL/GenBank/DDBJ databases">
        <authorList>
            <person name="Varghese N."/>
            <person name="Submissions S."/>
        </authorList>
    </citation>
    <scope>NUCLEOTIDE SEQUENCE [LARGE SCALE GENOMIC DNA]</scope>
    <source>
        <strain evidence="5">DSM 100564</strain>
    </source>
</reference>
<evidence type="ECO:0000313" key="4">
    <source>
        <dbReference type="EMBL" id="SHK55619.1"/>
    </source>
</evidence>
<evidence type="ECO:0000256" key="1">
    <source>
        <dbReference type="ARBA" id="ARBA00008898"/>
    </source>
</evidence>
<dbReference type="GO" id="GO:0042602">
    <property type="term" value="F:riboflavin reductase (NADPH) activity"/>
    <property type="evidence" value="ECO:0007669"/>
    <property type="project" value="TreeGrafter"/>
</dbReference>
<keyword evidence="2" id="KW-0560">Oxidoreductase</keyword>
<evidence type="ECO:0000259" key="3">
    <source>
        <dbReference type="SMART" id="SM00903"/>
    </source>
</evidence>